<name>A0AC60A221_RANTA</name>
<proteinExistence type="predicted"/>
<reference evidence="1" key="2">
    <citation type="submission" date="2025-03" db="EMBL/GenBank/DDBJ databases">
        <authorList>
            <consortium name="ELIXIR-Norway"/>
            <consortium name="Elixir Norway"/>
        </authorList>
    </citation>
    <scope>NUCLEOTIDE SEQUENCE</scope>
</reference>
<evidence type="ECO:0000313" key="1">
    <source>
        <dbReference type="EMBL" id="CAN0549008.1"/>
    </source>
</evidence>
<reference evidence="1" key="1">
    <citation type="submission" date="2023-05" db="EMBL/GenBank/DDBJ databases">
        <authorList>
            <consortium name="ELIXIR-Norway"/>
        </authorList>
    </citation>
    <scope>NUCLEOTIDE SEQUENCE</scope>
</reference>
<dbReference type="Proteomes" id="UP001162501">
    <property type="component" value="Chromosome 7"/>
</dbReference>
<gene>
    <name evidence="1" type="ORF">MRATA1EN22A_LOCUS25907</name>
</gene>
<sequence length="101" mass="11625">MEFRCHQPGDQAALWRLPGWLFSESALPPSGQRWHFPRAAELALGKGMSVVEYCGNGDGKQRLTLSEESSPRETQNKPCNMMRTGFQIWKTRIWSWRKACL</sequence>
<evidence type="ECO:0000313" key="2">
    <source>
        <dbReference type="Proteomes" id="UP001162501"/>
    </source>
</evidence>
<dbReference type="EMBL" id="OX596091">
    <property type="protein sequence ID" value="CAN0549008.1"/>
    <property type="molecule type" value="Genomic_DNA"/>
</dbReference>
<accession>A0AC60A221</accession>
<organism evidence="1 2">
    <name type="scientific">Rangifer tarandus platyrhynchus</name>
    <name type="common">Svalbard reindeer</name>
    <dbReference type="NCBI Taxonomy" id="3082113"/>
    <lineage>
        <taxon>Eukaryota</taxon>
        <taxon>Metazoa</taxon>
        <taxon>Chordata</taxon>
        <taxon>Craniata</taxon>
        <taxon>Vertebrata</taxon>
        <taxon>Euteleostomi</taxon>
        <taxon>Mammalia</taxon>
        <taxon>Eutheria</taxon>
        <taxon>Laurasiatheria</taxon>
        <taxon>Artiodactyla</taxon>
        <taxon>Ruminantia</taxon>
        <taxon>Pecora</taxon>
        <taxon>Cervidae</taxon>
        <taxon>Odocoileinae</taxon>
        <taxon>Rangifer</taxon>
    </lineage>
</organism>
<protein>
    <submittedName>
        <fullName evidence="1">Uncharacterized protein</fullName>
    </submittedName>
</protein>